<gene>
    <name evidence="1" type="ORF">tloyanaT_02830</name>
</gene>
<name>A0ABQ6HAV1_9GAMM</name>
<accession>A0ABQ6HAV1</accession>
<proteinExistence type="predicted"/>
<sequence>MTINRNQLDTFSVNWYLNEERKRKERIARFRKATDKSSCEDGFDEYCDDECLSEQNHQEKELNEGI</sequence>
<evidence type="ECO:0000313" key="1">
    <source>
        <dbReference type="EMBL" id="GLX84031.1"/>
    </source>
</evidence>
<organism evidence="1 2">
    <name type="scientific">Thalassotalea loyana</name>
    <dbReference type="NCBI Taxonomy" id="280483"/>
    <lineage>
        <taxon>Bacteria</taxon>
        <taxon>Pseudomonadati</taxon>
        <taxon>Pseudomonadota</taxon>
        <taxon>Gammaproteobacteria</taxon>
        <taxon>Alteromonadales</taxon>
        <taxon>Colwelliaceae</taxon>
        <taxon>Thalassotalea</taxon>
    </lineage>
</organism>
<comment type="caution">
    <text evidence="1">The sequence shown here is derived from an EMBL/GenBank/DDBJ whole genome shotgun (WGS) entry which is preliminary data.</text>
</comment>
<evidence type="ECO:0000313" key="2">
    <source>
        <dbReference type="Proteomes" id="UP001157134"/>
    </source>
</evidence>
<protein>
    <submittedName>
        <fullName evidence="1">Uncharacterized protein</fullName>
    </submittedName>
</protein>
<reference evidence="1 2" key="1">
    <citation type="submission" date="2023-03" db="EMBL/GenBank/DDBJ databases">
        <title>Thalassotalea loyana LMG 22536T draft genome sequence.</title>
        <authorList>
            <person name="Sawabe T."/>
        </authorList>
    </citation>
    <scope>NUCLEOTIDE SEQUENCE [LARGE SCALE GENOMIC DNA]</scope>
    <source>
        <strain evidence="1 2">LMG 22536</strain>
    </source>
</reference>
<dbReference type="RefSeq" id="WP_138522003.1">
    <property type="nucleotide sequence ID" value="NZ_BSSV01000001.1"/>
</dbReference>
<dbReference type="EMBL" id="BSSV01000001">
    <property type="protein sequence ID" value="GLX84031.1"/>
    <property type="molecule type" value="Genomic_DNA"/>
</dbReference>
<keyword evidence="2" id="KW-1185">Reference proteome</keyword>
<dbReference type="Proteomes" id="UP001157134">
    <property type="component" value="Unassembled WGS sequence"/>
</dbReference>